<dbReference type="InterPro" id="IPR017911">
    <property type="entry name" value="MacB-like_ATP-bd"/>
</dbReference>
<evidence type="ECO:0000256" key="1">
    <source>
        <dbReference type="ARBA" id="ARBA00022448"/>
    </source>
</evidence>
<dbReference type="SUPFAM" id="SSF52540">
    <property type="entry name" value="P-loop containing nucleoside triphosphate hydrolases"/>
    <property type="match status" value="1"/>
</dbReference>
<dbReference type="PANTHER" id="PTHR24220:SF86">
    <property type="entry name" value="ABC TRANSPORTER ABCH.1"/>
    <property type="match status" value="1"/>
</dbReference>
<keyword evidence="4" id="KW-0029">Amino-acid transport</keyword>
<dbReference type="GO" id="GO:0022857">
    <property type="term" value="F:transmembrane transporter activity"/>
    <property type="evidence" value="ECO:0007669"/>
    <property type="project" value="TreeGrafter"/>
</dbReference>
<organism evidence="6 7">
    <name type="scientific">Floricoccus tropicus</name>
    <dbReference type="NCBI Taxonomy" id="1859473"/>
    <lineage>
        <taxon>Bacteria</taxon>
        <taxon>Bacillati</taxon>
        <taxon>Bacillota</taxon>
        <taxon>Bacilli</taxon>
        <taxon>Lactobacillales</taxon>
        <taxon>Streptococcaceae</taxon>
        <taxon>Floricoccus</taxon>
    </lineage>
</organism>
<dbReference type="InterPro" id="IPR015854">
    <property type="entry name" value="ABC_transpr_LolD-like"/>
</dbReference>
<dbReference type="InterPro" id="IPR027417">
    <property type="entry name" value="P-loop_NTPase"/>
</dbReference>
<dbReference type="InterPro" id="IPR017871">
    <property type="entry name" value="ABC_transporter-like_CS"/>
</dbReference>
<evidence type="ECO:0000259" key="5">
    <source>
        <dbReference type="PROSITE" id="PS50893"/>
    </source>
</evidence>
<dbReference type="EMBL" id="MKIR01000012">
    <property type="protein sequence ID" value="OFI49601.1"/>
    <property type="molecule type" value="Genomic_DNA"/>
</dbReference>
<gene>
    <name evidence="6" type="ORF">BG261_03195</name>
</gene>
<dbReference type="CDD" id="cd03255">
    <property type="entry name" value="ABC_MJ0796_LolCDE_FtsE"/>
    <property type="match status" value="1"/>
</dbReference>
<dbReference type="PROSITE" id="PS50893">
    <property type="entry name" value="ABC_TRANSPORTER_2"/>
    <property type="match status" value="1"/>
</dbReference>
<comment type="caution">
    <text evidence="6">The sequence shown here is derived from an EMBL/GenBank/DDBJ whole genome shotgun (WGS) entry which is preliminary data.</text>
</comment>
<sequence length="228" mass="25243">MIDLVGINKYYNTGDEVFHVLKDVNLHISAGEMVAIMGPSGSGKSTLINLIGFIDKKFEGQYLFEGESLVTSDDDKLSKIRNSTVGFIFQNFSLIENNTVYENVELPLLYGGYKRSETGELVEAALKKVGLEGKGEKYPKQLSGGQQQRVAIARSLIMKPKFIIADEPTGALDTRTSEEILTLFKSLNDDEGVTLIVVTHDPEVVPYCHRLIKIRDGAIESDEEVIII</sequence>
<dbReference type="RefSeq" id="WP_070792116.1">
    <property type="nucleotide sequence ID" value="NZ_MKIR01000012.1"/>
</dbReference>
<protein>
    <submittedName>
        <fullName evidence="6">Peptide ABC transporter ATP-binding protein</fullName>
    </submittedName>
</protein>
<dbReference type="PANTHER" id="PTHR24220">
    <property type="entry name" value="IMPORT ATP-BINDING PROTEIN"/>
    <property type="match status" value="1"/>
</dbReference>
<dbReference type="OrthoDB" id="9791546at2"/>
<keyword evidence="3 6" id="KW-0067">ATP-binding</keyword>
<dbReference type="GO" id="GO:0016887">
    <property type="term" value="F:ATP hydrolysis activity"/>
    <property type="evidence" value="ECO:0007669"/>
    <property type="project" value="InterPro"/>
</dbReference>
<dbReference type="GO" id="GO:0005524">
    <property type="term" value="F:ATP binding"/>
    <property type="evidence" value="ECO:0007669"/>
    <property type="project" value="UniProtKB-KW"/>
</dbReference>
<feature type="domain" description="ABC transporter" evidence="5">
    <location>
        <begin position="2"/>
        <end position="228"/>
    </location>
</feature>
<proteinExistence type="predicted"/>
<dbReference type="GO" id="GO:0006865">
    <property type="term" value="P:amino acid transport"/>
    <property type="evidence" value="ECO:0007669"/>
    <property type="project" value="UniProtKB-KW"/>
</dbReference>
<dbReference type="Gene3D" id="3.40.50.300">
    <property type="entry name" value="P-loop containing nucleotide triphosphate hydrolases"/>
    <property type="match status" value="1"/>
</dbReference>
<dbReference type="FunFam" id="3.40.50.300:FF:000032">
    <property type="entry name" value="Export ABC transporter ATP-binding protein"/>
    <property type="match status" value="1"/>
</dbReference>
<dbReference type="GO" id="GO:0005886">
    <property type="term" value="C:plasma membrane"/>
    <property type="evidence" value="ECO:0007669"/>
    <property type="project" value="TreeGrafter"/>
</dbReference>
<name>A0A1E8GMX9_9LACT</name>
<evidence type="ECO:0000313" key="7">
    <source>
        <dbReference type="Proteomes" id="UP000178622"/>
    </source>
</evidence>
<accession>A0A1E8GMX9</accession>
<keyword evidence="1" id="KW-0813">Transport</keyword>
<dbReference type="PROSITE" id="PS00211">
    <property type="entry name" value="ABC_TRANSPORTER_1"/>
    <property type="match status" value="1"/>
</dbReference>
<dbReference type="Pfam" id="PF00005">
    <property type="entry name" value="ABC_tran"/>
    <property type="match status" value="1"/>
</dbReference>
<dbReference type="GO" id="GO:0098796">
    <property type="term" value="C:membrane protein complex"/>
    <property type="evidence" value="ECO:0007669"/>
    <property type="project" value="UniProtKB-ARBA"/>
</dbReference>
<dbReference type="SMART" id="SM00382">
    <property type="entry name" value="AAA"/>
    <property type="match status" value="1"/>
</dbReference>
<evidence type="ECO:0000256" key="4">
    <source>
        <dbReference type="ARBA" id="ARBA00022970"/>
    </source>
</evidence>
<keyword evidence="7" id="KW-1185">Reference proteome</keyword>
<dbReference type="Proteomes" id="UP000178622">
    <property type="component" value="Unassembled WGS sequence"/>
</dbReference>
<evidence type="ECO:0000256" key="3">
    <source>
        <dbReference type="ARBA" id="ARBA00022840"/>
    </source>
</evidence>
<evidence type="ECO:0000313" key="6">
    <source>
        <dbReference type="EMBL" id="OFI49601.1"/>
    </source>
</evidence>
<evidence type="ECO:0000256" key="2">
    <source>
        <dbReference type="ARBA" id="ARBA00022741"/>
    </source>
</evidence>
<dbReference type="STRING" id="1859473.BG261_03195"/>
<dbReference type="AlphaFoldDB" id="A0A1E8GMX9"/>
<dbReference type="InterPro" id="IPR003439">
    <property type="entry name" value="ABC_transporter-like_ATP-bd"/>
</dbReference>
<dbReference type="InterPro" id="IPR003593">
    <property type="entry name" value="AAA+_ATPase"/>
</dbReference>
<keyword evidence="2" id="KW-0547">Nucleotide-binding</keyword>
<reference evidence="7" key="1">
    <citation type="submission" date="2016-09" db="EMBL/GenBank/DDBJ databases">
        <title>Draft genome sequence of a novel species of the family Streptococcaceae isolated from flowers.</title>
        <authorList>
            <person name="Chuah L.-O."/>
            <person name="Yap K.-P."/>
            <person name="Thong K.L."/>
            <person name="Liong M.T."/>
            <person name="Ahmad R."/>
            <person name="Rusul G."/>
        </authorList>
    </citation>
    <scope>NUCLEOTIDE SEQUENCE [LARGE SCALE GENOMIC DNA]</scope>
    <source>
        <strain evidence="7">DF1</strain>
    </source>
</reference>